<reference evidence="2" key="1">
    <citation type="submission" date="2021-02" db="EMBL/GenBank/DDBJ databases">
        <authorList>
            <person name="Dougan E. K."/>
            <person name="Rhodes N."/>
            <person name="Thang M."/>
            <person name="Chan C."/>
        </authorList>
    </citation>
    <scope>NUCLEOTIDE SEQUENCE</scope>
</reference>
<organism evidence="2 3">
    <name type="scientific">Polarella glacialis</name>
    <name type="common">Dinoflagellate</name>
    <dbReference type="NCBI Taxonomy" id="89957"/>
    <lineage>
        <taxon>Eukaryota</taxon>
        <taxon>Sar</taxon>
        <taxon>Alveolata</taxon>
        <taxon>Dinophyceae</taxon>
        <taxon>Suessiales</taxon>
        <taxon>Suessiaceae</taxon>
        <taxon>Polarella</taxon>
    </lineage>
</organism>
<feature type="signal peptide" evidence="1">
    <location>
        <begin position="1"/>
        <end position="19"/>
    </location>
</feature>
<evidence type="ECO:0000313" key="2">
    <source>
        <dbReference type="EMBL" id="CAE8653609.1"/>
    </source>
</evidence>
<keyword evidence="1" id="KW-0732">Signal</keyword>
<dbReference type="AlphaFoldDB" id="A0A813IR95"/>
<sequence>MHGWLLAVRLLLCLVISLGQTPPPLIRGPNQQWRIINAEPIVGWWAVAELEFHTLASCNEIVTGSPLASGWVKISTSGQHFPTFAFDAVSTTDLTKAWWSLCGYDLGQPGDPLTYGSGCAIGEAWIGLESAERDFDVKCVRVLQVPNATHSVGTIGLDRWDGSQWVRVRTFPGADAVDADGRFLDFTTEPMSRWRLRPLVGEAQPWPEATSPPWSVAELVMHERVDC</sequence>
<feature type="chain" id="PRO_5032895824" evidence="1">
    <location>
        <begin position="20"/>
        <end position="227"/>
    </location>
</feature>
<comment type="caution">
    <text evidence="2">The sequence shown here is derived from an EMBL/GenBank/DDBJ whole genome shotgun (WGS) entry which is preliminary data.</text>
</comment>
<feature type="non-terminal residue" evidence="2">
    <location>
        <position position="227"/>
    </location>
</feature>
<dbReference type="EMBL" id="CAJNNW010011784">
    <property type="protein sequence ID" value="CAE8653609.1"/>
    <property type="molecule type" value="Genomic_DNA"/>
</dbReference>
<proteinExistence type="predicted"/>
<name>A0A813IR95_POLGL</name>
<dbReference type="Proteomes" id="UP000626109">
    <property type="component" value="Unassembled WGS sequence"/>
</dbReference>
<evidence type="ECO:0000313" key="3">
    <source>
        <dbReference type="Proteomes" id="UP000626109"/>
    </source>
</evidence>
<accession>A0A813IR95</accession>
<gene>
    <name evidence="2" type="ORF">PGLA2088_LOCUS10494</name>
</gene>
<protein>
    <submittedName>
        <fullName evidence="2">Uncharacterized protein</fullName>
    </submittedName>
</protein>
<evidence type="ECO:0000256" key="1">
    <source>
        <dbReference type="SAM" id="SignalP"/>
    </source>
</evidence>